<gene>
    <name evidence="1" type="ORF">AVDCRST_MAG81-4339</name>
</gene>
<name>A0A6J4VVN7_9CYAN</name>
<reference evidence="1" key="1">
    <citation type="submission" date="2020-02" db="EMBL/GenBank/DDBJ databases">
        <authorList>
            <person name="Meier V. D."/>
        </authorList>
    </citation>
    <scope>NUCLEOTIDE SEQUENCE</scope>
    <source>
        <strain evidence="1">AVDCRST_MAG81</strain>
    </source>
</reference>
<dbReference type="EMBL" id="CADCWO010000227">
    <property type="protein sequence ID" value="CAA9588209.1"/>
    <property type="molecule type" value="Genomic_DNA"/>
</dbReference>
<proteinExistence type="predicted"/>
<organism evidence="1">
    <name type="scientific">uncultured Synechococcales cyanobacterium</name>
    <dbReference type="NCBI Taxonomy" id="1936017"/>
    <lineage>
        <taxon>Bacteria</taxon>
        <taxon>Bacillati</taxon>
        <taxon>Cyanobacteriota</taxon>
        <taxon>Cyanophyceae</taxon>
        <taxon>Synechococcales</taxon>
        <taxon>environmental samples</taxon>
    </lineage>
</organism>
<accession>A0A6J4VVN7</accession>
<protein>
    <submittedName>
        <fullName evidence="1">Uncharacterized protein</fullName>
    </submittedName>
</protein>
<evidence type="ECO:0000313" key="1">
    <source>
        <dbReference type="EMBL" id="CAA9588209.1"/>
    </source>
</evidence>
<sequence length="86" mass="9758">MTKCPCCCDQLLSHSRNSQVYWFCRSCWQEMPNFAQVNTSPFASVLAKIPTPVGTELWRGSSLAASTKYARLTCPIRVQVTNHRTF</sequence>
<dbReference type="AlphaFoldDB" id="A0A6J4VVN7"/>